<keyword evidence="3 5" id="KW-1133">Transmembrane helix</keyword>
<feature type="transmembrane region" description="Helical" evidence="5">
    <location>
        <begin position="304"/>
        <end position="333"/>
    </location>
</feature>
<dbReference type="GO" id="GO:0016020">
    <property type="term" value="C:membrane"/>
    <property type="evidence" value="ECO:0007669"/>
    <property type="project" value="UniProtKB-SubCell"/>
</dbReference>
<dbReference type="GO" id="GO:0005525">
    <property type="term" value="F:GTP binding"/>
    <property type="evidence" value="ECO:0007669"/>
    <property type="project" value="InterPro"/>
</dbReference>
<dbReference type="InterPro" id="IPR027417">
    <property type="entry name" value="P-loop_NTPase"/>
</dbReference>
<sequence length="369" mass="40931">MDNYNFINDLFEKINEENNKIIPANIMLIGKTGVGKSTLINNIFRENLAKTGVGRPVTEHLKKITKEGVPLNLYDSRGLELDKQIQDKVRNDIDNEIDRIHRNKDINSEDLIHVVWYCINSASNRIESFEIEWIKNLSQKVPVIIVLTQSFTDSSTELEKYIDNMNLNIRGIQRILAEPIKFGNIEIPRFGLSELVEKTYQILPQGIRRAFNNAQKVDLKRKVDAATKWALGYIGTSFGVGFSPIPFSDSAILIPAQVGMLAHITTIFGVKVDKDLLIAIASGVGGIAGATVAGKTIVSNLLKFIPVAGTIIGGAISGTTASALTTALAFSYIEVMKRVASNQYEGKTTEGEEISQMMYEELKKHFNKN</sequence>
<keyword evidence="4 5" id="KW-0472">Membrane</keyword>
<comment type="subcellular location">
    <subcellularLocation>
        <location evidence="1">Membrane</location>
        <topology evidence="1">Multi-pass membrane protein</topology>
    </subcellularLocation>
</comment>
<dbReference type="Gene3D" id="3.40.50.300">
    <property type="entry name" value="P-loop containing nucleotide triphosphate hydrolases"/>
    <property type="match status" value="1"/>
</dbReference>
<keyword evidence="2 5" id="KW-0812">Transmembrane</keyword>
<dbReference type="AlphaFoldDB" id="A0A644VP22"/>
<evidence type="ECO:0000313" key="7">
    <source>
        <dbReference type="EMBL" id="MPL93007.1"/>
    </source>
</evidence>
<dbReference type="PANTHER" id="PTHR18884">
    <property type="entry name" value="SEPTIN"/>
    <property type="match status" value="1"/>
</dbReference>
<feature type="domain" description="G" evidence="6">
    <location>
        <begin position="26"/>
        <end position="148"/>
    </location>
</feature>
<evidence type="ECO:0000256" key="1">
    <source>
        <dbReference type="ARBA" id="ARBA00004141"/>
    </source>
</evidence>
<evidence type="ECO:0000256" key="5">
    <source>
        <dbReference type="SAM" id="Phobius"/>
    </source>
</evidence>
<dbReference type="Pfam" id="PF05128">
    <property type="entry name" value="DUF697"/>
    <property type="match status" value="1"/>
</dbReference>
<dbReference type="InterPro" id="IPR021147">
    <property type="entry name" value="DUF697"/>
</dbReference>
<accession>A0A644VP22</accession>
<protein>
    <recommendedName>
        <fullName evidence="6">G domain-containing protein</fullName>
    </recommendedName>
</protein>
<evidence type="ECO:0000256" key="4">
    <source>
        <dbReference type="ARBA" id="ARBA00023136"/>
    </source>
</evidence>
<evidence type="ECO:0000256" key="2">
    <source>
        <dbReference type="ARBA" id="ARBA00022692"/>
    </source>
</evidence>
<feature type="transmembrane region" description="Helical" evidence="5">
    <location>
        <begin position="251"/>
        <end position="270"/>
    </location>
</feature>
<dbReference type="SUPFAM" id="SSF52540">
    <property type="entry name" value="P-loop containing nucleoside triphosphate hydrolases"/>
    <property type="match status" value="1"/>
</dbReference>
<dbReference type="Pfam" id="PF01926">
    <property type="entry name" value="MMR_HSR1"/>
    <property type="match status" value="1"/>
</dbReference>
<evidence type="ECO:0000259" key="6">
    <source>
        <dbReference type="Pfam" id="PF01926"/>
    </source>
</evidence>
<gene>
    <name evidence="7" type="ORF">SDC9_39131</name>
</gene>
<proteinExistence type="predicted"/>
<feature type="transmembrane region" description="Helical" evidence="5">
    <location>
        <begin position="226"/>
        <end position="245"/>
    </location>
</feature>
<reference evidence="7" key="1">
    <citation type="submission" date="2019-08" db="EMBL/GenBank/DDBJ databases">
        <authorList>
            <person name="Kucharzyk K."/>
            <person name="Murdoch R.W."/>
            <person name="Higgins S."/>
            <person name="Loffler F."/>
        </authorList>
    </citation>
    <scope>NUCLEOTIDE SEQUENCE</scope>
</reference>
<evidence type="ECO:0000256" key="3">
    <source>
        <dbReference type="ARBA" id="ARBA00022989"/>
    </source>
</evidence>
<dbReference type="InterPro" id="IPR006073">
    <property type="entry name" value="GTP-bd"/>
</dbReference>
<name>A0A644VP22_9ZZZZ</name>
<dbReference type="EMBL" id="VSSQ01000377">
    <property type="protein sequence ID" value="MPL93007.1"/>
    <property type="molecule type" value="Genomic_DNA"/>
</dbReference>
<comment type="caution">
    <text evidence="7">The sequence shown here is derived from an EMBL/GenBank/DDBJ whole genome shotgun (WGS) entry which is preliminary data.</text>
</comment>
<feature type="transmembrane region" description="Helical" evidence="5">
    <location>
        <begin position="277"/>
        <end position="298"/>
    </location>
</feature>
<organism evidence="7">
    <name type="scientific">bioreactor metagenome</name>
    <dbReference type="NCBI Taxonomy" id="1076179"/>
    <lineage>
        <taxon>unclassified sequences</taxon>
        <taxon>metagenomes</taxon>
        <taxon>ecological metagenomes</taxon>
    </lineage>
</organism>